<evidence type="ECO:0000256" key="1">
    <source>
        <dbReference type="SAM" id="MobiDB-lite"/>
    </source>
</evidence>
<feature type="region of interest" description="Disordered" evidence="1">
    <location>
        <begin position="471"/>
        <end position="505"/>
    </location>
</feature>
<organism evidence="3 4">
    <name type="scientific">Aphidius gifuensis</name>
    <name type="common">Parasitoid wasp</name>
    <dbReference type="NCBI Taxonomy" id="684658"/>
    <lineage>
        <taxon>Eukaryota</taxon>
        <taxon>Metazoa</taxon>
        <taxon>Ecdysozoa</taxon>
        <taxon>Arthropoda</taxon>
        <taxon>Hexapoda</taxon>
        <taxon>Insecta</taxon>
        <taxon>Pterygota</taxon>
        <taxon>Neoptera</taxon>
        <taxon>Endopterygota</taxon>
        <taxon>Hymenoptera</taxon>
        <taxon>Apocrita</taxon>
        <taxon>Ichneumonoidea</taxon>
        <taxon>Braconidae</taxon>
        <taxon>Aphidiinae</taxon>
        <taxon>Aphidius</taxon>
    </lineage>
</organism>
<feature type="compositionally biased region" description="Basic and acidic residues" evidence="1">
    <location>
        <begin position="108"/>
        <end position="120"/>
    </location>
</feature>
<feature type="region of interest" description="Disordered" evidence="1">
    <location>
        <begin position="35"/>
        <end position="61"/>
    </location>
</feature>
<dbReference type="AlphaFoldDB" id="A0A834Y1P1"/>
<dbReference type="Proteomes" id="UP000639338">
    <property type="component" value="Unassembled WGS sequence"/>
</dbReference>
<feature type="compositionally biased region" description="Low complexity" evidence="1">
    <location>
        <begin position="50"/>
        <end position="60"/>
    </location>
</feature>
<feature type="compositionally biased region" description="Low complexity" evidence="1">
    <location>
        <begin position="486"/>
        <end position="505"/>
    </location>
</feature>
<dbReference type="OrthoDB" id="21443at2759"/>
<name>A0A834Y1P1_APHGI</name>
<comment type="caution">
    <text evidence="3">The sequence shown here is derived from an EMBL/GenBank/DDBJ whole genome shotgun (WGS) entry which is preliminary data.</text>
</comment>
<accession>A0A834Y1P1</accession>
<feature type="region of interest" description="Disordered" evidence="1">
    <location>
        <begin position="90"/>
        <end position="121"/>
    </location>
</feature>
<reference evidence="3 4" key="1">
    <citation type="submission" date="2020-08" db="EMBL/GenBank/DDBJ databases">
        <title>Aphidius gifuensis genome sequencing and assembly.</title>
        <authorList>
            <person name="Du Z."/>
        </authorList>
    </citation>
    <scope>NUCLEOTIDE SEQUENCE [LARGE SCALE GENOMIC DNA]</scope>
    <source>
        <strain evidence="3">YNYX2018</strain>
        <tissue evidence="3">Adults</tissue>
    </source>
</reference>
<proteinExistence type="predicted"/>
<keyword evidence="4" id="KW-1185">Reference proteome</keyword>
<evidence type="ECO:0000313" key="4">
    <source>
        <dbReference type="Proteomes" id="UP000639338"/>
    </source>
</evidence>
<dbReference type="InterPro" id="IPR058570">
    <property type="entry name" value="HROB_OB"/>
</dbReference>
<dbReference type="Pfam" id="PF15072">
    <property type="entry name" value="HROB"/>
    <property type="match status" value="1"/>
</dbReference>
<gene>
    <name evidence="3" type="ORF">HCN44_006159</name>
</gene>
<dbReference type="EMBL" id="JACMRX010000001">
    <property type="protein sequence ID" value="KAF7997588.1"/>
    <property type="molecule type" value="Genomic_DNA"/>
</dbReference>
<feature type="domain" description="Homologous recombination OB-fold protein OB-fold" evidence="2">
    <location>
        <begin position="262"/>
        <end position="344"/>
    </location>
</feature>
<protein>
    <recommendedName>
        <fullName evidence="2">Homologous recombination OB-fold protein OB-fold domain-containing protein</fullName>
    </recommendedName>
</protein>
<feature type="compositionally biased region" description="Polar residues" evidence="1">
    <location>
        <begin position="92"/>
        <end position="107"/>
    </location>
</feature>
<evidence type="ECO:0000259" key="2">
    <source>
        <dbReference type="Pfam" id="PF15072"/>
    </source>
</evidence>
<evidence type="ECO:0000313" key="3">
    <source>
        <dbReference type="EMBL" id="KAF7997588.1"/>
    </source>
</evidence>
<sequence>MIDSSDIIFDEDFWSDIENKEETYFSQIIPTEKETPLKRRKLSPEKSVCTSSSSGNTTTNIKELSNRKNRVLDIFASSDSQGFEMNIENHNEQQQVTKKQYQTSTQKNYEKESTKLELTSEQKASNKMKNIKAIINNKSITPRKNYINVKKNLDIKSPLNNIAKSPPQELQAMKRQFPGPAGLLPDKLDVSTRNLNYLHIRDANETKNSTTLNDSRSKDFCTQDTKELFSHGAWQIMINDLPKNLLQNHDIMSTKLSGVKTVSILAGVIQKIDYNTEAPRVILKDISDTIEGLMSREVPIKFPNILQPGVVIILRGANCFTFKGKNWRRNKLLMITTKSLIGIYGENSRLVSTPILDAILKGDSIIDDDDNNSNNFNDEIIENFFDEEEMNIEEDKFKNSTPNIMSLSQSIRNKRKKNSQDKFNDDNLTKPIKRVTKNCDDICNFEFNIDDFDKNPLDDCDINPLDDSQIITNSNDKNSPDKLNESNNKNTSLSSGSSGEKSSLNNLPSSFANDLLLNDESDDEILSQIDVDAIAEAYNSKR</sequence>
<dbReference type="GO" id="GO:0000725">
    <property type="term" value="P:recombinational repair"/>
    <property type="evidence" value="ECO:0007669"/>
    <property type="project" value="InterPro"/>
</dbReference>